<dbReference type="EMBL" id="GBXM01049080">
    <property type="protein sequence ID" value="JAH59497.1"/>
    <property type="molecule type" value="Transcribed_RNA"/>
</dbReference>
<proteinExistence type="predicted"/>
<reference evidence="1" key="2">
    <citation type="journal article" date="2015" name="Fish Shellfish Immunol.">
        <title>Early steps in the European eel (Anguilla anguilla)-Vibrio vulnificus interaction in the gills: Role of the RtxA13 toxin.</title>
        <authorList>
            <person name="Callol A."/>
            <person name="Pajuelo D."/>
            <person name="Ebbesson L."/>
            <person name="Teles M."/>
            <person name="MacKenzie S."/>
            <person name="Amaro C."/>
        </authorList>
    </citation>
    <scope>NUCLEOTIDE SEQUENCE</scope>
</reference>
<reference evidence="1" key="1">
    <citation type="submission" date="2014-11" db="EMBL/GenBank/DDBJ databases">
        <authorList>
            <person name="Amaro Gonzalez C."/>
        </authorList>
    </citation>
    <scope>NUCLEOTIDE SEQUENCE</scope>
</reference>
<organism evidence="1">
    <name type="scientific">Anguilla anguilla</name>
    <name type="common">European freshwater eel</name>
    <name type="synonym">Muraena anguilla</name>
    <dbReference type="NCBI Taxonomy" id="7936"/>
    <lineage>
        <taxon>Eukaryota</taxon>
        <taxon>Metazoa</taxon>
        <taxon>Chordata</taxon>
        <taxon>Craniata</taxon>
        <taxon>Vertebrata</taxon>
        <taxon>Euteleostomi</taxon>
        <taxon>Actinopterygii</taxon>
        <taxon>Neopterygii</taxon>
        <taxon>Teleostei</taxon>
        <taxon>Anguilliformes</taxon>
        <taxon>Anguillidae</taxon>
        <taxon>Anguilla</taxon>
    </lineage>
</organism>
<evidence type="ECO:0000313" key="1">
    <source>
        <dbReference type="EMBL" id="JAH59497.1"/>
    </source>
</evidence>
<sequence>MQTPCLATFPSVAEVWKWREDCGVFTRNMAFVLVLLQLFCPSTVMSCA</sequence>
<accession>A0A0E9U185</accession>
<name>A0A0E9U185_ANGAN</name>
<dbReference type="AlphaFoldDB" id="A0A0E9U185"/>
<protein>
    <submittedName>
        <fullName evidence="1">Uncharacterized protein</fullName>
    </submittedName>
</protein>